<comment type="caution">
    <text evidence="1">The sequence shown here is derived from an EMBL/GenBank/DDBJ whole genome shotgun (WGS) entry which is preliminary data.</text>
</comment>
<name>A0AAV5LG15_9ROSI</name>
<sequence>MAARCRRWLGGAGCQAREGLAVLGWLWGMSGNSGLDGVGSRRARQARDWLGRKREVAMTMSDVEATAECNGGGWWRCDGLRLQQTSMLLKTRVLVQQIVGELLRMISLSNISGLQ</sequence>
<organism evidence="1 2">
    <name type="scientific">Rubroshorea leprosula</name>
    <dbReference type="NCBI Taxonomy" id="152421"/>
    <lineage>
        <taxon>Eukaryota</taxon>
        <taxon>Viridiplantae</taxon>
        <taxon>Streptophyta</taxon>
        <taxon>Embryophyta</taxon>
        <taxon>Tracheophyta</taxon>
        <taxon>Spermatophyta</taxon>
        <taxon>Magnoliopsida</taxon>
        <taxon>eudicotyledons</taxon>
        <taxon>Gunneridae</taxon>
        <taxon>Pentapetalae</taxon>
        <taxon>rosids</taxon>
        <taxon>malvids</taxon>
        <taxon>Malvales</taxon>
        <taxon>Dipterocarpaceae</taxon>
        <taxon>Rubroshorea</taxon>
    </lineage>
</organism>
<dbReference type="Proteomes" id="UP001054252">
    <property type="component" value="Unassembled WGS sequence"/>
</dbReference>
<proteinExistence type="predicted"/>
<dbReference type="AlphaFoldDB" id="A0AAV5LG15"/>
<protein>
    <submittedName>
        <fullName evidence="1">Uncharacterized protein</fullName>
    </submittedName>
</protein>
<gene>
    <name evidence="1" type="ORF">SLEP1_g44238</name>
</gene>
<accession>A0AAV5LG15</accession>
<keyword evidence="2" id="KW-1185">Reference proteome</keyword>
<reference evidence="1 2" key="1">
    <citation type="journal article" date="2021" name="Commun. Biol.">
        <title>The genome of Shorea leprosula (Dipterocarpaceae) highlights the ecological relevance of drought in aseasonal tropical rainforests.</title>
        <authorList>
            <person name="Ng K.K.S."/>
            <person name="Kobayashi M.J."/>
            <person name="Fawcett J.A."/>
            <person name="Hatakeyama M."/>
            <person name="Paape T."/>
            <person name="Ng C.H."/>
            <person name="Ang C.C."/>
            <person name="Tnah L.H."/>
            <person name="Lee C.T."/>
            <person name="Nishiyama T."/>
            <person name="Sese J."/>
            <person name="O'Brien M.J."/>
            <person name="Copetti D."/>
            <person name="Mohd Noor M.I."/>
            <person name="Ong R.C."/>
            <person name="Putra M."/>
            <person name="Sireger I.Z."/>
            <person name="Indrioko S."/>
            <person name="Kosugi Y."/>
            <person name="Izuno A."/>
            <person name="Isagi Y."/>
            <person name="Lee S.L."/>
            <person name="Shimizu K.K."/>
        </authorList>
    </citation>
    <scope>NUCLEOTIDE SEQUENCE [LARGE SCALE GENOMIC DNA]</scope>
    <source>
        <strain evidence="1">214</strain>
    </source>
</reference>
<evidence type="ECO:0000313" key="2">
    <source>
        <dbReference type="Proteomes" id="UP001054252"/>
    </source>
</evidence>
<evidence type="ECO:0000313" key="1">
    <source>
        <dbReference type="EMBL" id="GKV36062.1"/>
    </source>
</evidence>
<dbReference type="EMBL" id="BPVZ01000114">
    <property type="protein sequence ID" value="GKV36062.1"/>
    <property type="molecule type" value="Genomic_DNA"/>
</dbReference>